<feature type="domain" description="Formyl transferase N-terminal" evidence="5">
    <location>
        <begin position="4"/>
        <end position="181"/>
    </location>
</feature>
<feature type="site" description="Raises pKa of active site His" evidence="4">
    <location>
        <position position="144"/>
    </location>
</feature>
<dbReference type="EC" id="2.1.2.2" evidence="4"/>
<evidence type="ECO:0000259" key="5">
    <source>
        <dbReference type="Pfam" id="PF00551"/>
    </source>
</evidence>
<evidence type="ECO:0000256" key="4">
    <source>
        <dbReference type="HAMAP-Rule" id="MF_01930"/>
    </source>
</evidence>
<dbReference type="GO" id="GO:0006189">
    <property type="term" value="P:'de novo' IMP biosynthetic process"/>
    <property type="evidence" value="ECO:0007669"/>
    <property type="project" value="UniProtKB-UniRule"/>
</dbReference>
<comment type="caution">
    <text evidence="4">Lacks conserved residue(s) required for the propagation of feature annotation.</text>
</comment>
<protein>
    <recommendedName>
        <fullName evidence="4">Phosphoribosylglycinamide formyltransferase</fullName>
        <ecNumber evidence="4">2.1.2.2</ecNumber>
    </recommendedName>
    <alternativeName>
        <fullName evidence="4">5'-phosphoribosylglycinamide transformylase</fullName>
    </alternativeName>
    <alternativeName>
        <fullName evidence="4">GAR transformylase</fullName>
        <shortName evidence="4">GART</shortName>
    </alternativeName>
</protein>
<dbReference type="AlphaFoldDB" id="A0A239X024"/>
<keyword evidence="2 4" id="KW-0808">Transferase</keyword>
<evidence type="ECO:0000313" key="7">
    <source>
        <dbReference type="Proteomes" id="UP000215332"/>
    </source>
</evidence>
<dbReference type="InterPro" id="IPR036477">
    <property type="entry name" value="Formyl_transf_N_sf"/>
</dbReference>
<feature type="binding site" evidence="4">
    <location>
        <position position="64"/>
    </location>
    <ligand>
        <name>(6R)-10-formyltetrahydrofolate</name>
        <dbReference type="ChEBI" id="CHEBI:195366"/>
    </ligand>
</feature>
<dbReference type="InterPro" id="IPR004607">
    <property type="entry name" value="GART"/>
</dbReference>
<dbReference type="KEGG" id="cgrn:4412665_01814"/>
<gene>
    <name evidence="4 6" type="primary">purN</name>
    <name evidence="6" type="ORF">SAMEA4412665_01814</name>
</gene>
<name>A0A239X024_9ACTN</name>
<evidence type="ECO:0000256" key="3">
    <source>
        <dbReference type="ARBA" id="ARBA00022755"/>
    </source>
</evidence>
<sequence length="188" mass="20518">MTLRVVVLISGSGTLLQALIDSCHHRDVEIVAVGSEMPDAYGLQRAREAGVDVFVEPLAKGDDRAAWDRRLTDDVARYEPDLVVCAGFMKLLGPTFLDAFGGRTINSHPALLPSFPGIHGPRDALNYGVKITGTTIFMVDAGVDTGRILAQRAVPVLDDDTVETLHERIKVQERELLVDVVQDLAHHQ</sequence>
<dbReference type="PANTHER" id="PTHR43369:SF2">
    <property type="entry name" value="PHOSPHORIBOSYLGLYCINAMIDE FORMYLTRANSFERASE"/>
    <property type="match status" value="1"/>
</dbReference>
<proteinExistence type="inferred from homology"/>
<feature type="binding site" evidence="4">
    <location>
        <begin position="89"/>
        <end position="92"/>
    </location>
    <ligand>
        <name>(6R)-10-formyltetrahydrofolate</name>
        <dbReference type="ChEBI" id="CHEBI:195366"/>
    </ligand>
</feature>
<reference evidence="6 7" key="1">
    <citation type="submission" date="2017-06" db="EMBL/GenBank/DDBJ databases">
        <authorList>
            <consortium name="Pathogen Informatics"/>
        </authorList>
    </citation>
    <scope>NUCLEOTIDE SEQUENCE [LARGE SCALE GENOMIC DNA]</scope>
    <source>
        <strain evidence="6 7">NCTC11865</strain>
    </source>
</reference>
<dbReference type="GO" id="GO:0005829">
    <property type="term" value="C:cytosol"/>
    <property type="evidence" value="ECO:0007669"/>
    <property type="project" value="TreeGrafter"/>
</dbReference>
<evidence type="ECO:0000313" key="6">
    <source>
        <dbReference type="EMBL" id="SNV39750.1"/>
    </source>
</evidence>
<dbReference type="GO" id="GO:0004644">
    <property type="term" value="F:phosphoribosylglycinamide formyltransferase activity"/>
    <property type="evidence" value="ECO:0007669"/>
    <property type="project" value="UniProtKB-UniRule"/>
</dbReference>
<dbReference type="eggNOG" id="COG0299">
    <property type="taxonomic scope" value="Bacteria"/>
</dbReference>
<evidence type="ECO:0000256" key="1">
    <source>
        <dbReference type="ARBA" id="ARBA00005054"/>
    </source>
</evidence>
<dbReference type="Pfam" id="PF00551">
    <property type="entry name" value="Formyl_trans_N"/>
    <property type="match status" value="1"/>
</dbReference>
<dbReference type="PANTHER" id="PTHR43369">
    <property type="entry name" value="PHOSPHORIBOSYLGLYCINAMIDE FORMYLTRANSFERASE"/>
    <property type="match status" value="1"/>
</dbReference>
<comment type="pathway">
    <text evidence="1 4">Purine metabolism; IMP biosynthesis via de novo pathway; N(2)-formyl-N(1)-(5-phospho-D-ribosyl)glycinamide from N(1)-(5-phospho-D-ribosyl)glycinamide (10-formyl THF route): step 1/1.</text>
</comment>
<dbReference type="Proteomes" id="UP000215332">
    <property type="component" value="Chromosome 1"/>
</dbReference>
<feature type="active site" description="Proton donor" evidence="4">
    <location>
        <position position="108"/>
    </location>
</feature>
<evidence type="ECO:0000256" key="2">
    <source>
        <dbReference type="ARBA" id="ARBA00022679"/>
    </source>
</evidence>
<dbReference type="SUPFAM" id="SSF53328">
    <property type="entry name" value="Formyltransferase"/>
    <property type="match status" value="1"/>
</dbReference>
<comment type="similarity">
    <text evidence="4">Belongs to the GART family.</text>
</comment>
<keyword evidence="3 4" id="KW-0658">Purine biosynthesis</keyword>
<organism evidence="6 7">
    <name type="scientific">Cutibacterium granulosum</name>
    <dbReference type="NCBI Taxonomy" id="33011"/>
    <lineage>
        <taxon>Bacteria</taxon>
        <taxon>Bacillati</taxon>
        <taxon>Actinomycetota</taxon>
        <taxon>Actinomycetes</taxon>
        <taxon>Propionibacteriales</taxon>
        <taxon>Propionibacteriaceae</taxon>
        <taxon>Cutibacterium</taxon>
    </lineage>
</organism>
<dbReference type="UniPathway" id="UPA00074">
    <property type="reaction ID" value="UER00126"/>
</dbReference>
<dbReference type="InterPro" id="IPR002376">
    <property type="entry name" value="Formyl_transf_N"/>
</dbReference>
<accession>A0A239X024</accession>
<dbReference type="NCBIfam" id="TIGR00639">
    <property type="entry name" value="PurN"/>
    <property type="match status" value="1"/>
</dbReference>
<dbReference type="HAMAP" id="MF_01930">
    <property type="entry name" value="PurN"/>
    <property type="match status" value="1"/>
</dbReference>
<feature type="binding site" evidence="4">
    <location>
        <position position="106"/>
    </location>
    <ligand>
        <name>(6R)-10-formyltetrahydrofolate</name>
        <dbReference type="ChEBI" id="CHEBI:195366"/>
    </ligand>
</feature>
<comment type="function">
    <text evidence="4">Catalyzes the transfer of a formyl group from 10-formyltetrahydrofolate to 5-phospho-ribosyl-glycinamide (GAR), producing 5-phospho-ribosyl-N-formylglycinamide (FGAR) and tetrahydrofolate.</text>
</comment>
<dbReference type="RefSeq" id="WP_021104273.1">
    <property type="nucleotide sequence ID" value="NZ_JAPJOE010000025.1"/>
</dbReference>
<dbReference type="Gene3D" id="3.40.50.170">
    <property type="entry name" value="Formyl transferase, N-terminal domain"/>
    <property type="match status" value="1"/>
</dbReference>
<dbReference type="EMBL" id="LT906441">
    <property type="protein sequence ID" value="SNV39750.1"/>
    <property type="molecule type" value="Genomic_DNA"/>
</dbReference>
<comment type="catalytic activity">
    <reaction evidence="4">
        <text>N(1)-(5-phospho-beta-D-ribosyl)glycinamide + (6R)-10-formyltetrahydrofolate = N(2)-formyl-N(1)-(5-phospho-beta-D-ribosyl)glycinamide + (6S)-5,6,7,8-tetrahydrofolate + H(+)</text>
        <dbReference type="Rhea" id="RHEA:15053"/>
        <dbReference type="ChEBI" id="CHEBI:15378"/>
        <dbReference type="ChEBI" id="CHEBI:57453"/>
        <dbReference type="ChEBI" id="CHEBI:143788"/>
        <dbReference type="ChEBI" id="CHEBI:147286"/>
        <dbReference type="ChEBI" id="CHEBI:195366"/>
        <dbReference type="EC" id="2.1.2.2"/>
    </reaction>
</comment>
<dbReference type="CDD" id="cd08645">
    <property type="entry name" value="FMT_core_GART"/>
    <property type="match status" value="1"/>
</dbReference>